<dbReference type="EMBL" id="JFZT01000012">
    <property type="protein sequence ID" value="EZQ11721.1"/>
    <property type="molecule type" value="Genomic_DNA"/>
</dbReference>
<dbReference type="Pfam" id="PF02771">
    <property type="entry name" value="Acyl-CoA_dh_N"/>
    <property type="match status" value="1"/>
</dbReference>
<evidence type="ECO:0000313" key="10">
    <source>
        <dbReference type="EMBL" id="EZQ11721.1"/>
    </source>
</evidence>
<dbReference type="Gene3D" id="1.10.540.10">
    <property type="entry name" value="Acyl-CoA dehydrogenase/oxidase, N-terminal domain"/>
    <property type="match status" value="1"/>
</dbReference>
<dbReference type="InterPro" id="IPR052161">
    <property type="entry name" value="Mycobact_Acyl-CoA_DH"/>
</dbReference>
<dbReference type="Proteomes" id="UP000024332">
    <property type="component" value="Unassembled WGS sequence"/>
</dbReference>
<evidence type="ECO:0000259" key="9">
    <source>
        <dbReference type="Pfam" id="PF02771"/>
    </source>
</evidence>
<evidence type="ECO:0000256" key="6">
    <source>
        <dbReference type="RuleBase" id="RU362125"/>
    </source>
</evidence>
<dbReference type="InterPro" id="IPR009075">
    <property type="entry name" value="AcylCo_DH/oxidase_C"/>
</dbReference>
<dbReference type="InterPro" id="IPR013786">
    <property type="entry name" value="AcylCoA_DH/ox_N"/>
</dbReference>
<keyword evidence="4 6" id="KW-0274">FAD</keyword>
<keyword evidence="11" id="KW-1185">Reference proteome</keyword>
<organism evidence="10 11">
    <name type="scientific">Candidatus Acidianus copahuensis</name>
    <dbReference type="NCBI Taxonomy" id="1160895"/>
    <lineage>
        <taxon>Archaea</taxon>
        <taxon>Thermoproteota</taxon>
        <taxon>Thermoprotei</taxon>
        <taxon>Sulfolobales</taxon>
        <taxon>Sulfolobaceae</taxon>
        <taxon>Acidianus</taxon>
    </lineage>
</organism>
<dbReference type="GO" id="GO:0050660">
    <property type="term" value="F:flavin adenine dinucleotide binding"/>
    <property type="evidence" value="ECO:0007669"/>
    <property type="project" value="InterPro"/>
</dbReference>
<keyword evidence="5 6" id="KW-0560">Oxidoreductase</keyword>
<dbReference type="RefSeq" id="WP_048098498.1">
    <property type="nucleotide sequence ID" value="NZ_JFZT01000012.1"/>
</dbReference>
<evidence type="ECO:0000313" key="11">
    <source>
        <dbReference type="Proteomes" id="UP000024332"/>
    </source>
</evidence>
<dbReference type="GO" id="GO:0005886">
    <property type="term" value="C:plasma membrane"/>
    <property type="evidence" value="ECO:0007669"/>
    <property type="project" value="TreeGrafter"/>
</dbReference>
<evidence type="ECO:0000256" key="3">
    <source>
        <dbReference type="ARBA" id="ARBA00022630"/>
    </source>
</evidence>
<dbReference type="InterPro" id="IPR046373">
    <property type="entry name" value="Acyl-CoA_Oxase/DH_mid-dom_sf"/>
</dbReference>
<dbReference type="Gene3D" id="2.40.110.10">
    <property type="entry name" value="Butyryl-CoA Dehydrogenase, subunit A, domain 2"/>
    <property type="match status" value="1"/>
</dbReference>
<dbReference type="InterPro" id="IPR009100">
    <property type="entry name" value="AcylCoA_DH/oxidase_NM_dom_sf"/>
</dbReference>
<dbReference type="Pfam" id="PF00441">
    <property type="entry name" value="Acyl-CoA_dh_1"/>
    <property type="match status" value="1"/>
</dbReference>
<dbReference type="GO" id="GO:0016627">
    <property type="term" value="F:oxidoreductase activity, acting on the CH-CH group of donors"/>
    <property type="evidence" value="ECO:0007669"/>
    <property type="project" value="InterPro"/>
</dbReference>
<dbReference type="InterPro" id="IPR006091">
    <property type="entry name" value="Acyl-CoA_Oxase/DH_mid-dom"/>
</dbReference>
<comment type="similarity">
    <text evidence="2 6">Belongs to the acyl-CoA dehydrogenase family.</text>
</comment>
<dbReference type="AlphaFoldDB" id="A0A031LV83"/>
<proteinExistence type="inferred from homology"/>
<comment type="cofactor">
    <cofactor evidence="1 6">
        <name>FAD</name>
        <dbReference type="ChEBI" id="CHEBI:57692"/>
    </cofactor>
</comment>
<evidence type="ECO:0000256" key="5">
    <source>
        <dbReference type="ARBA" id="ARBA00023002"/>
    </source>
</evidence>
<dbReference type="SUPFAM" id="SSF47203">
    <property type="entry name" value="Acyl-CoA dehydrogenase C-terminal domain-like"/>
    <property type="match status" value="1"/>
</dbReference>
<evidence type="ECO:0000259" key="8">
    <source>
        <dbReference type="Pfam" id="PF02770"/>
    </source>
</evidence>
<dbReference type="InterPro" id="IPR037069">
    <property type="entry name" value="AcylCoA_DH/ox_N_sf"/>
</dbReference>
<feature type="domain" description="Acyl-CoA dehydrogenase/oxidase C-terminal" evidence="7">
    <location>
        <begin position="232"/>
        <end position="375"/>
    </location>
</feature>
<protein>
    <submittedName>
        <fullName evidence="10">Acyl-CoA dehydrogenase</fullName>
    </submittedName>
</protein>
<dbReference type="InterPro" id="IPR036250">
    <property type="entry name" value="AcylCo_DH-like_C"/>
</dbReference>
<dbReference type="Gene3D" id="1.20.140.10">
    <property type="entry name" value="Butyryl-CoA Dehydrogenase, subunit A, domain 3"/>
    <property type="match status" value="1"/>
</dbReference>
<evidence type="ECO:0000256" key="4">
    <source>
        <dbReference type="ARBA" id="ARBA00022827"/>
    </source>
</evidence>
<sequence>MLEEFREYVRKWIRANTPEELKEKGSTIPFSGRYVDNLDELKRWHRKVYEAGLLGISWPKEYGGYGDDPIKELIAYEEFMKAKVPYGNPTAGIGMSIVGPSLIIAGSEDQKRKYVKRILTGEDIWCQGFSEPQAGSDLASIQTRAEDKGEYFEITGQKIWSSYAHLADYMILLARTGKPEDRHKGLTMFIVDMRSQGITVKPIRQITGKSEFNMVYFNNLKVPKENVIGKVNEGWKIATLVLNNERVNLSIPFILAAENALRNVLSNFKEKQKELELSILNLYATKLLYNRMLELYGKRKSPPGIEAAILKIISSEVLQEFYEFGVNNLDKETLIFEEPLSEASEFSLGLIASRAATIGGGSSEVLRNLIGESILKLPR</sequence>
<reference evidence="10 11" key="1">
    <citation type="submission" date="2014-03" db="EMBL/GenBank/DDBJ databases">
        <title>Draft genome sequence of the novel thermoacidophilic archaea Acidianus copahuensis ALE1 strain, isolated from Copahue volcanic area in Neuquen Argentina.</title>
        <authorList>
            <person name="Urbieta M.S."/>
            <person name="Rascovan N."/>
            <person name="Castro C."/>
            <person name="Revale S."/>
            <person name="Giaveno M.A."/>
            <person name="Vazquez M.P."/>
            <person name="Donati E.R."/>
        </authorList>
    </citation>
    <scope>NUCLEOTIDE SEQUENCE [LARGE SCALE GENOMIC DNA]</scope>
    <source>
        <strain evidence="10 11">ALE1</strain>
    </source>
</reference>
<dbReference type="STRING" id="1160895.CM19_00615"/>
<dbReference type="Pfam" id="PF02770">
    <property type="entry name" value="Acyl-CoA_dh_M"/>
    <property type="match status" value="1"/>
</dbReference>
<feature type="domain" description="Acyl-CoA oxidase/dehydrogenase middle" evidence="8">
    <location>
        <begin position="126"/>
        <end position="218"/>
    </location>
</feature>
<dbReference type="OrthoDB" id="275197at2157"/>
<dbReference type="SUPFAM" id="SSF56645">
    <property type="entry name" value="Acyl-CoA dehydrogenase NM domain-like"/>
    <property type="match status" value="1"/>
</dbReference>
<dbReference type="PANTHER" id="PTHR43292">
    <property type="entry name" value="ACYL-COA DEHYDROGENASE"/>
    <property type="match status" value="1"/>
</dbReference>
<name>A0A031LV83_9CREN</name>
<accession>A0A031LV83</accession>
<evidence type="ECO:0000259" key="7">
    <source>
        <dbReference type="Pfam" id="PF00441"/>
    </source>
</evidence>
<gene>
    <name evidence="10" type="ORF">CM19_00615</name>
</gene>
<dbReference type="FunFam" id="2.40.110.10:FF:000011">
    <property type="entry name" value="Acyl-CoA dehydrogenase FadE34"/>
    <property type="match status" value="1"/>
</dbReference>
<keyword evidence="3 6" id="KW-0285">Flavoprotein</keyword>
<dbReference type="PANTHER" id="PTHR43292:SF4">
    <property type="entry name" value="ACYL-COA DEHYDROGENASE FADE34"/>
    <property type="match status" value="1"/>
</dbReference>
<evidence type="ECO:0000256" key="1">
    <source>
        <dbReference type="ARBA" id="ARBA00001974"/>
    </source>
</evidence>
<evidence type="ECO:0000256" key="2">
    <source>
        <dbReference type="ARBA" id="ARBA00009347"/>
    </source>
</evidence>
<comment type="caution">
    <text evidence="10">The sequence shown here is derived from an EMBL/GenBank/DDBJ whole genome shotgun (WGS) entry which is preliminary data.</text>
</comment>
<feature type="domain" description="Acyl-CoA dehydrogenase/oxidase N-terminal" evidence="9">
    <location>
        <begin position="4"/>
        <end position="122"/>
    </location>
</feature>